<dbReference type="EMBL" id="VYZN01000054">
    <property type="protein sequence ID" value="KAE9526667.1"/>
    <property type="molecule type" value="Genomic_DNA"/>
</dbReference>
<feature type="domain" description="MULE transposase" evidence="1">
    <location>
        <begin position="70"/>
        <end position="166"/>
    </location>
</feature>
<comment type="caution">
    <text evidence="2">The sequence shown here is derived from an EMBL/GenBank/DDBJ whole genome shotgun (WGS) entry which is preliminary data.</text>
</comment>
<dbReference type="PANTHER" id="PTHR47160:SF10">
    <property type="entry name" value="MULE TRANSPOSASE DOMAIN-CONTAINING PROTEIN"/>
    <property type="match status" value="1"/>
</dbReference>
<proteinExistence type="predicted"/>
<dbReference type="PANTHER" id="PTHR47160">
    <property type="entry name" value="PUTATIVE-RELATED"/>
    <property type="match status" value="1"/>
</dbReference>
<keyword evidence="3" id="KW-1185">Reference proteome</keyword>
<sequence length="276" mass="32440">MFQLFVNRIARKRSFPINPTSLNEIHSALDNTDTSTSNGEEFLLINDQNTHIIIFSCETNLIFLCQSHTIFVDGTFEYCPKYFTQLFTIHSLKNNFYVPLVFCLLKNKSYETYTQAFKYIQNKCNEKKLTFNPKNVTVDFEISIHNAILSVWPSTNIIGCRFHLTQAWYRKIQELELSTEYKENWWLRTTFGLTFLDPQEVSESFVEDFMSIIPEGSEYCKYADYLTDNYISENTETKIEPFRFGGNDTWRKRKSSILAETTDAPFCVIKIMIIVY</sequence>
<evidence type="ECO:0000313" key="2">
    <source>
        <dbReference type="EMBL" id="KAE9526667.1"/>
    </source>
</evidence>
<evidence type="ECO:0000313" key="3">
    <source>
        <dbReference type="Proteomes" id="UP000475862"/>
    </source>
</evidence>
<organism evidence="2 3">
    <name type="scientific">Aphis glycines</name>
    <name type="common">Soybean aphid</name>
    <dbReference type="NCBI Taxonomy" id="307491"/>
    <lineage>
        <taxon>Eukaryota</taxon>
        <taxon>Metazoa</taxon>
        <taxon>Ecdysozoa</taxon>
        <taxon>Arthropoda</taxon>
        <taxon>Hexapoda</taxon>
        <taxon>Insecta</taxon>
        <taxon>Pterygota</taxon>
        <taxon>Neoptera</taxon>
        <taxon>Paraneoptera</taxon>
        <taxon>Hemiptera</taxon>
        <taxon>Sternorrhyncha</taxon>
        <taxon>Aphidomorpha</taxon>
        <taxon>Aphidoidea</taxon>
        <taxon>Aphididae</taxon>
        <taxon>Aphidini</taxon>
        <taxon>Aphis</taxon>
        <taxon>Aphis</taxon>
    </lineage>
</organism>
<accession>A0A6G0T649</accession>
<evidence type="ECO:0000259" key="1">
    <source>
        <dbReference type="Pfam" id="PF10551"/>
    </source>
</evidence>
<name>A0A6G0T649_APHGL</name>
<dbReference type="InterPro" id="IPR018289">
    <property type="entry name" value="MULE_transposase_dom"/>
</dbReference>
<reference evidence="2 3" key="1">
    <citation type="submission" date="2019-08" db="EMBL/GenBank/DDBJ databases">
        <title>The genome of the soybean aphid Biotype 1, its phylome, world population structure and adaptation to the North American continent.</title>
        <authorList>
            <person name="Giordano R."/>
            <person name="Donthu R.K."/>
            <person name="Hernandez A.G."/>
            <person name="Wright C.L."/>
            <person name="Zimin A.V."/>
        </authorList>
    </citation>
    <scope>NUCLEOTIDE SEQUENCE [LARGE SCALE GENOMIC DNA]</scope>
    <source>
        <tissue evidence="2">Whole aphids</tissue>
    </source>
</reference>
<dbReference type="AlphaFoldDB" id="A0A6G0T649"/>
<dbReference type="OrthoDB" id="6625776at2759"/>
<protein>
    <recommendedName>
        <fullName evidence="1">MULE transposase domain-containing protein</fullName>
    </recommendedName>
</protein>
<gene>
    <name evidence="2" type="ORF">AGLY_013315</name>
</gene>
<dbReference type="Pfam" id="PF10551">
    <property type="entry name" value="MULE"/>
    <property type="match status" value="1"/>
</dbReference>
<dbReference type="Proteomes" id="UP000475862">
    <property type="component" value="Unassembled WGS sequence"/>
</dbReference>